<dbReference type="Gene3D" id="1.20.120.220">
    <property type="entry name" value="ATP synthase, F0 complex, subunit A"/>
    <property type="match status" value="1"/>
</dbReference>
<evidence type="ECO:0000256" key="1">
    <source>
        <dbReference type="ARBA" id="ARBA00004141"/>
    </source>
</evidence>
<reference evidence="11" key="1">
    <citation type="submission" date="2015-01" db="EMBL/GenBank/DDBJ databases">
        <title>Complete mitochondrial genome of Homoiodoris japonica (Gastropoda: Opisthobranchia: Nudibranchia: Dorididae).</title>
        <authorList>
            <person name="Liu C."/>
            <person name="Shen H.D."/>
        </authorList>
    </citation>
    <scope>NUCLEOTIDE SEQUENCE</scope>
</reference>
<keyword evidence="8" id="KW-0406">Ion transport</keyword>
<gene>
    <name evidence="11" type="primary">ATP8</name>
</gene>
<evidence type="ECO:0000256" key="4">
    <source>
        <dbReference type="ARBA" id="ARBA00022547"/>
    </source>
</evidence>
<dbReference type="GO" id="GO:0045259">
    <property type="term" value="C:proton-transporting ATP synthase complex"/>
    <property type="evidence" value="ECO:0007669"/>
    <property type="project" value="UniProtKB-KW"/>
</dbReference>
<dbReference type="GeneID" id="31086348"/>
<evidence type="ECO:0000256" key="8">
    <source>
        <dbReference type="ARBA" id="ARBA00023065"/>
    </source>
</evidence>
<evidence type="ECO:0000256" key="9">
    <source>
        <dbReference type="ARBA" id="ARBA00023136"/>
    </source>
</evidence>
<dbReference type="GO" id="GO:1902600">
    <property type="term" value="P:proton transmembrane transport"/>
    <property type="evidence" value="ECO:0007669"/>
    <property type="project" value="UniProtKB-KW"/>
</dbReference>
<dbReference type="RefSeq" id="YP_009350094.1">
    <property type="nucleotide sequence ID" value="NC_034006.1"/>
</dbReference>
<keyword evidence="5" id="KW-0812">Transmembrane</keyword>
<geneLocation type="mitochondrion" evidence="11"/>
<evidence type="ECO:0000313" key="11">
    <source>
        <dbReference type="EMBL" id="AKK32256.1"/>
    </source>
</evidence>
<dbReference type="GO" id="GO:0006754">
    <property type="term" value="P:ATP biosynthetic process"/>
    <property type="evidence" value="ECO:0007669"/>
    <property type="project" value="UniProtKB-KW"/>
</dbReference>
<comment type="similarity">
    <text evidence="2">Belongs to the ATPase A chain family.</text>
</comment>
<evidence type="ECO:0000256" key="3">
    <source>
        <dbReference type="ARBA" id="ARBA00022448"/>
    </source>
</evidence>
<dbReference type="EMBL" id="KP635442">
    <property type="protein sequence ID" value="AKK32256.1"/>
    <property type="molecule type" value="Genomic_DNA"/>
</dbReference>
<keyword evidence="10" id="KW-0066">ATP synthesis</keyword>
<keyword evidence="4" id="KW-0138">CF(0)</keyword>
<evidence type="ECO:0000256" key="6">
    <source>
        <dbReference type="ARBA" id="ARBA00022781"/>
    </source>
</evidence>
<sequence length="55" mass="6161">MGLIATSLVSPSLFSFGVVFPLHIGYNMFEVFVCTIQAYVFSVLIKLYGEEHPTF</sequence>
<keyword evidence="3" id="KW-0813">Transport</keyword>
<keyword evidence="7" id="KW-1133">Transmembrane helix</keyword>
<proteinExistence type="inferred from homology"/>
<evidence type="ECO:0000256" key="2">
    <source>
        <dbReference type="ARBA" id="ARBA00006810"/>
    </source>
</evidence>
<keyword evidence="9" id="KW-0472">Membrane</keyword>
<dbReference type="CTD" id="4509"/>
<evidence type="ECO:0000256" key="7">
    <source>
        <dbReference type="ARBA" id="ARBA00022989"/>
    </source>
</evidence>
<accession>A0A1P7YI85</accession>
<dbReference type="AlphaFoldDB" id="A0A1P7YI85"/>
<name>A0A1P7YI85_9GAST</name>
<organism evidence="11">
    <name type="scientific">Homoiodoris japonica</name>
    <dbReference type="NCBI Taxonomy" id="1663358"/>
    <lineage>
        <taxon>Eukaryota</taxon>
        <taxon>Metazoa</taxon>
        <taxon>Spiralia</taxon>
        <taxon>Lophotrochozoa</taxon>
        <taxon>Mollusca</taxon>
        <taxon>Gastropoda</taxon>
        <taxon>Heterobranchia</taxon>
        <taxon>Euthyneura</taxon>
        <taxon>Nudipleura</taxon>
        <taxon>Nudibranchia</taxon>
        <taxon>Doridina</taxon>
        <taxon>Eudoridoidea</taxon>
        <taxon>Dorididae</taxon>
        <taxon>Homoiodoris</taxon>
    </lineage>
</organism>
<keyword evidence="6" id="KW-0375">Hydrogen ion transport</keyword>
<protein>
    <submittedName>
        <fullName evidence="11">ATP synthase F0 subunit 8</fullName>
    </submittedName>
</protein>
<dbReference type="SUPFAM" id="SSF81336">
    <property type="entry name" value="F1F0 ATP synthase subunit A"/>
    <property type="match status" value="1"/>
</dbReference>
<evidence type="ECO:0000256" key="10">
    <source>
        <dbReference type="ARBA" id="ARBA00023310"/>
    </source>
</evidence>
<dbReference type="InterPro" id="IPR035908">
    <property type="entry name" value="F0_ATP_A_sf"/>
</dbReference>
<evidence type="ECO:0000256" key="5">
    <source>
        <dbReference type="ARBA" id="ARBA00022692"/>
    </source>
</evidence>
<keyword evidence="11" id="KW-0496">Mitochondrion</keyword>
<comment type="subcellular location">
    <subcellularLocation>
        <location evidence="1">Membrane</location>
        <topology evidence="1">Multi-pass membrane protein</topology>
    </subcellularLocation>
</comment>